<reference evidence="11" key="1">
    <citation type="submission" date="2016-10" db="EMBL/GenBank/DDBJ databases">
        <authorList>
            <person name="Varghese N."/>
            <person name="Submissions S."/>
        </authorList>
    </citation>
    <scope>NUCLEOTIDE SEQUENCE [LARGE SCALE GENOMIC DNA]</scope>
    <source>
        <strain evidence="11">CGMCC 1.3703</strain>
    </source>
</reference>
<comment type="catalytic activity">
    <reaction evidence="7 8">
        <text>L-histidinol phosphate + H2O = L-histidinol + phosphate</text>
        <dbReference type="Rhea" id="RHEA:14465"/>
        <dbReference type="ChEBI" id="CHEBI:15377"/>
        <dbReference type="ChEBI" id="CHEBI:43474"/>
        <dbReference type="ChEBI" id="CHEBI:57699"/>
        <dbReference type="ChEBI" id="CHEBI:57980"/>
        <dbReference type="EC" id="3.1.3.15"/>
    </reaction>
</comment>
<dbReference type="GO" id="GO:0004401">
    <property type="term" value="F:histidinol-phosphatase activity"/>
    <property type="evidence" value="ECO:0007669"/>
    <property type="project" value="UniProtKB-UniRule"/>
</dbReference>
<dbReference type="NCBIfam" id="NF005996">
    <property type="entry name" value="PRK08123.1"/>
    <property type="match status" value="1"/>
</dbReference>
<dbReference type="Pfam" id="PF13263">
    <property type="entry name" value="PHP_C"/>
    <property type="match status" value="1"/>
</dbReference>
<comment type="similarity">
    <text evidence="2 8">Belongs to the PHP hydrolase family. HisK subfamily.</text>
</comment>
<protein>
    <recommendedName>
        <fullName evidence="3 8">Histidinol-phosphatase</fullName>
        <shortName evidence="8">HolPase</shortName>
        <ecNumber evidence="3 8">3.1.3.15</ecNumber>
    </recommendedName>
</protein>
<evidence type="ECO:0000313" key="10">
    <source>
        <dbReference type="EMBL" id="SDN75496.1"/>
    </source>
</evidence>
<dbReference type="SUPFAM" id="SSF89550">
    <property type="entry name" value="PHP domain-like"/>
    <property type="match status" value="1"/>
</dbReference>
<dbReference type="STRING" id="240303.SAMN05421677_10150"/>
<evidence type="ECO:0000256" key="4">
    <source>
        <dbReference type="ARBA" id="ARBA00022605"/>
    </source>
</evidence>
<evidence type="ECO:0000256" key="3">
    <source>
        <dbReference type="ARBA" id="ARBA00013085"/>
    </source>
</evidence>
<keyword evidence="4 8" id="KW-0028">Amino-acid biosynthesis</keyword>
<evidence type="ECO:0000256" key="2">
    <source>
        <dbReference type="ARBA" id="ARBA00009152"/>
    </source>
</evidence>
<name>A0A1H0DZN3_HALAD</name>
<dbReference type="RefSeq" id="WP_089650512.1">
    <property type="nucleotide sequence ID" value="NZ_FNIZ01000001.1"/>
</dbReference>
<dbReference type="InterPro" id="IPR016195">
    <property type="entry name" value="Pol/histidinol_Pase-like"/>
</dbReference>
<dbReference type="Pfam" id="PF02811">
    <property type="entry name" value="PHP"/>
    <property type="match status" value="1"/>
</dbReference>
<dbReference type="UniPathway" id="UPA00031">
    <property type="reaction ID" value="UER00013"/>
</dbReference>
<evidence type="ECO:0000256" key="7">
    <source>
        <dbReference type="ARBA" id="ARBA00049158"/>
    </source>
</evidence>
<evidence type="ECO:0000256" key="8">
    <source>
        <dbReference type="RuleBase" id="RU366003"/>
    </source>
</evidence>
<evidence type="ECO:0000313" key="11">
    <source>
        <dbReference type="Proteomes" id="UP000198860"/>
    </source>
</evidence>
<dbReference type="InterPro" id="IPR004013">
    <property type="entry name" value="PHP_dom"/>
</dbReference>
<evidence type="ECO:0000256" key="5">
    <source>
        <dbReference type="ARBA" id="ARBA00022801"/>
    </source>
</evidence>
<dbReference type="AlphaFoldDB" id="A0A1H0DZN3"/>
<dbReference type="InterPro" id="IPR010140">
    <property type="entry name" value="Histidinol_P_phosphatase_HisJ"/>
</dbReference>
<dbReference type="NCBIfam" id="TIGR01856">
    <property type="entry name" value="hisJ_fam"/>
    <property type="match status" value="1"/>
</dbReference>
<dbReference type="CDD" id="cd12110">
    <property type="entry name" value="PHP_HisPPase_Hisj_like"/>
    <property type="match status" value="1"/>
</dbReference>
<keyword evidence="6 8" id="KW-0368">Histidine biosynthesis</keyword>
<evidence type="ECO:0000256" key="6">
    <source>
        <dbReference type="ARBA" id="ARBA00023102"/>
    </source>
</evidence>
<comment type="pathway">
    <text evidence="1 8">Amino-acid biosynthesis; L-histidine biosynthesis; L-histidine from 5-phospho-alpha-D-ribose 1-diphosphate: step 8/9.</text>
</comment>
<organism evidence="10 11">
    <name type="scientific">Halobacillus aidingensis</name>
    <dbReference type="NCBI Taxonomy" id="240303"/>
    <lineage>
        <taxon>Bacteria</taxon>
        <taxon>Bacillati</taxon>
        <taxon>Bacillota</taxon>
        <taxon>Bacilli</taxon>
        <taxon>Bacillales</taxon>
        <taxon>Bacillaceae</taxon>
        <taxon>Halobacillus</taxon>
    </lineage>
</organism>
<keyword evidence="5 8" id="KW-0378">Hydrolase</keyword>
<dbReference type="Gene3D" id="3.20.20.140">
    <property type="entry name" value="Metal-dependent hydrolases"/>
    <property type="match status" value="1"/>
</dbReference>
<gene>
    <name evidence="10" type="ORF">SAMN05421677_10150</name>
</gene>
<sequence length="267" mass="30631">MIDGHIHTPYCPHGSSDTLKSYIEQAIKRGYQSMTFTEHAPLPSTFEDPVPDKDSGMSFRQVEEYLKEIDRLKTEYQREIYIQKGFEVDYIEGYEKEVESFLNTYGPSLDDSILSVHFLKGHSQWYCIDYSPDMYREAIHDFGGIDQLYQAYYNTLNQSVLSELGEYKPNRVGHMTLVKKFQYLYPAPENWEKQAHSFLELVQDHGYTLDYNGAGVVKEHCKETYPPLQTARQASSMGIPLIYGSDAHTAAGLGQGYDSIDSQLLKL</sequence>
<keyword evidence="11" id="KW-1185">Reference proteome</keyword>
<accession>A0A1H0DZN3</accession>
<evidence type="ECO:0000259" key="9">
    <source>
        <dbReference type="Pfam" id="PF02811"/>
    </source>
</evidence>
<dbReference type="PANTHER" id="PTHR21039:SF0">
    <property type="entry name" value="HISTIDINOL-PHOSPHATASE"/>
    <property type="match status" value="1"/>
</dbReference>
<dbReference type="EC" id="3.1.3.15" evidence="3 8"/>
<dbReference type="Proteomes" id="UP000198860">
    <property type="component" value="Unassembled WGS sequence"/>
</dbReference>
<dbReference type="GO" id="GO:0000105">
    <property type="term" value="P:L-histidine biosynthetic process"/>
    <property type="evidence" value="ECO:0007669"/>
    <property type="project" value="UniProtKB-UniRule"/>
</dbReference>
<proteinExistence type="inferred from homology"/>
<evidence type="ECO:0000256" key="1">
    <source>
        <dbReference type="ARBA" id="ARBA00004970"/>
    </source>
</evidence>
<dbReference type="GO" id="GO:0005737">
    <property type="term" value="C:cytoplasm"/>
    <property type="evidence" value="ECO:0007669"/>
    <property type="project" value="TreeGrafter"/>
</dbReference>
<feature type="domain" description="PHP" evidence="9">
    <location>
        <begin position="3"/>
        <end position="212"/>
    </location>
</feature>
<dbReference type="OrthoDB" id="9775255at2"/>
<dbReference type="EMBL" id="FNIZ01000001">
    <property type="protein sequence ID" value="SDN75496.1"/>
    <property type="molecule type" value="Genomic_DNA"/>
</dbReference>
<dbReference type="PANTHER" id="PTHR21039">
    <property type="entry name" value="HISTIDINOL PHOSPHATASE-RELATED"/>
    <property type="match status" value="1"/>
</dbReference>